<dbReference type="EMBL" id="MG680941">
    <property type="protein sequence ID" value="AVM81106.1"/>
    <property type="molecule type" value="Genomic_DNA"/>
</dbReference>
<keyword evidence="2" id="KW-0496">Mitochondrion</keyword>
<protein>
    <recommendedName>
        <fullName evidence="3">Ribosomal protein L10</fullName>
    </recommendedName>
</protein>
<evidence type="ECO:0000313" key="2">
    <source>
        <dbReference type="EMBL" id="AVM81106.1"/>
    </source>
</evidence>
<sequence length="145" mass="17156">MVFQLKAVSVSDWIFFKKTVSKHDLKLKIYSTKLLKKNHFFNVKSKLIKNLYTGKILIVYPKKELWLSNLNYLTLEKFVSTFETSSFLVFLHVFFMKKFFSVEKFKTLLKMCSIDSKIELIALIQSKYTQFVRLFNAKIVKQSSA</sequence>
<reference evidence="2" key="1">
    <citation type="journal article" date="2018" name="BMC Genomics">
        <title>Comparative mitochondrial genomics of cryptophyte algae: gene shuffling and dynamic mobile genetic elements.</title>
        <authorList>
            <person name="Kim J.I."/>
            <person name="Yoon H.S."/>
            <person name="Yi G."/>
            <person name="Shin W."/>
            <person name="Archibald J.M."/>
        </authorList>
    </citation>
    <scope>NUCLEOTIDE SEQUENCE</scope>
    <source>
        <strain evidence="2">CCAP978/8</strain>
    </source>
</reference>
<gene>
    <name evidence="2" type="primary">orf187</name>
    <name evidence="2" type="ORF">CplaMt_p027</name>
</gene>
<evidence type="ECO:0008006" key="3">
    <source>
        <dbReference type="Google" id="ProtNLM"/>
    </source>
</evidence>
<dbReference type="GeneID" id="36496224"/>
<dbReference type="InterPro" id="IPR043141">
    <property type="entry name" value="Ribosomal_uL10-like_sf"/>
</dbReference>
<dbReference type="SUPFAM" id="SSF160369">
    <property type="entry name" value="Ribosomal protein L10-like"/>
    <property type="match status" value="1"/>
</dbReference>
<evidence type="ECO:0000256" key="1">
    <source>
        <dbReference type="ARBA" id="ARBA00008889"/>
    </source>
</evidence>
<geneLocation type="mitochondrion" evidence="2"/>
<name>A0A2P1G893_9CRYP</name>
<comment type="similarity">
    <text evidence="1">Belongs to the universal ribosomal protein uL10 family.</text>
</comment>
<dbReference type="AlphaFoldDB" id="A0A2P1G893"/>
<organism evidence="2">
    <name type="scientific">Chroomonas placoidea</name>
    <dbReference type="NCBI Taxonomy" id="173977"/>
    <lineage>
        <taxon>Eukaryota</taxon>
        <taxon>Cryptophyceae</taxon>
        <taxon>Pyrenomonadales</taxon>
        <taxon>Chroomonadaceae</taxon>
        <taxon>Chroomonas</taxon>
    </lineage>
</organism>
<proteinExistence type="inferred from homology"/>
<accession>A0A2P1G893</accession>
<dbReference type="RefSeq" id="YP_009476613.1">
    <property type="nucleotide sequence ID" value="NC_037451.1"/>
</dbReference>